<feature type="domain" description="NADP-dependent oxidoreductase" evidence="7">
    <location>
        <begin position="41"/>
        <end position="289"/>
    </location>
</feature>
<dbReference type="InterPro" id="IPR018170">
    <property type="entry name" value="Aldo/ket_reductase_CS"/>
</dbReference>
<organism evidence="8 9">
    <name type="scientific">Eeniella nana</name>
    <name type="common">Yeast</name>
    <name type="synonym">Brettanomyces nanus</name>
    <dbReference type="NCBI Taxonomy" id="13502"/>
    <lineage>
        <taxon>Eukaryota</taxon>
        <taxon>Fungi</taxon>
        <taxon>Dikarya</taxon>
        <taxon>Ascomycota</taxon>
        <taxon>Saccharomycotina</taxon>
        <taxon>Pichiomycetes</taxon>
        <taxon>Pichiales</taxon>
        <taxon>Pichiaceae</taxon>
        <taxon>Brettanomyces</taxon>
    </lineage>
</organism>
<dbReference type="PIRSF" id="PIRSF000097">
    <property type="entry name" value="AKR"/>
    <property type="match status" value="1"/>
</dbReference>
<evidence type="ECO:0000256" key="6">
    <source>
        <dbReference type="PIRSR" id="PIRSR000097-3"/>
    </source>
</evidence>
<evidence type="ECO:0000313" key="8">
    <source>
        <dbReference type="EMBL" id="QPG76677.1"/>
    </source>
</evidence>
<dbReference type="InterPro" id="IPR036812">
    <property type="entry name" value="NAD(P)_OxRdtase_dom_sf"/>
</dbReference>
<dbReference type="GO" id="GO:0016616">
    <property type="term" value="F:oxidoreductase activity, acting on the CH-OH group of donors, NAD or NADP as acceptor"/>
    <property type="evidence" value="ECO:0007669"/>
    <property type="project" value="UniProtKB-ARBA"/>
</dbReference>
<dbReference type="PROSITE" id="PS00062">
    <property type="entry name" value="ALDOKETO_REDUCTASE_2"/>
    <property type="match status" value="1"/>
</dbReference>
<feature type="binding site" evidence="5">
    <location>
        <position position="132"/>
    </location>
    <ligand>
        <name>substrate</name>
    </ligand>
</feature>
<keyword evidence="3" id="KW-0560">Oxidoreductase</keyword>
<sequence length="320" mass="36482">MDFPQFLTIPATGDKIPIVAFGSGTRWQIKKKGENGGPEHSKGVVDKDLVEMLKSAVNHGFIHLDTAEIYTTRRDVGAALKEIEMPREKLWITDKYHPGSEDREGNPRGPYDSLKEGLELMGTDYVDMYLLHTANFTDDGFPFEKAWPEMERLYEEGLAKNIGVSNFDVANLKRIIKTAKYKPAVCQTEFHAYLQDQSTGIRQYLKDHHILMEAYAPLSPLTRDKDGPLKELLPKLSKKYGRSATQILLKWAHQQGIVTVTTTSKESRMDDIMNMFDFQLRPEDIQLISDTGNTHFYRAFKIPPLPTYDTELKIQRGIAN</sequence>
<dbReference type="GeneID" id="62197471"/>
<keyword evidence="2" id="KW-0521">NADP</keyword>
<proteinExistence type="inferred from homology"/>
<dbReference type="Pfam" id="PF00248">
    <property type="entry name" value="Aldo_ket_red"/>
    <property type="match status" value="1"/>
</dbReference>
<name>A0A875RX41_EENNA</name>
<dbReference type="AlphaFoldDB" id="A0A875RX41"/>
<dbReference type="KEGG" id="bnn:FOA43_004071"/>
<evidence type="ECO:0000256" key="3">
    <source>
        <dbReference type="ARBA" id="ARBA00023002"/>
    </source>
</evidence>
<comment type="similarity">
    <text evidence="1">Belongs to the aldo/keto reductase family.</text>
</comment>
<evidence type="ECO:0000259" key="7">
    <source>
        <dbReference type="Pfam" id="PF00248"/>
    </source>
</evidence>
<keyword evidence="9" id="KW-1185">Reference proteome</keyword>
<accession>A0A875RX41</accession>
<dbReference type="PANTHER" id="PTHR43827">
    <property type="entry name" value="2,5-DIKETO-D-GLUCONIC ACID REDUCTASE"/>
    <property type="match status" value="1"/>
</dbReference>
<evidence type="ECO:0000256" key="5">
    <source>
        <dbReference type="PIRSR" id="PIRSR000097-2"/>
    </source>
</evidence>
<dbReference type="GO" id="GO:0016652">
    <property type="term" value="F:oxidoreductase activity, acting on NAD(P)H as acceptor"/>
    <property type="evidence" value="ECO:0007669"/>
    <property type="project" value="InterPro"/>
</dbReference>
<protein>
    <recommendedName>
        <fullName evidence="7">NADP-dependent oxidoreductase domain-containing protein</fullName>
    </recommendedName>
</protein>
<feature type="site" description="Lowers pKa of active site Tyr" evidence="6">
    <location>
        <position position="95"/>
    </location>
</feature>
<dbReference type="OrthoDB" id="416253at2759"/>
<dbReference type="PANTHER" id="PTHR43827:SF3">
    <property type="entry name" value="NADP-DEPENDENT OXIDOREDUCTASE DOMAIN-CONTAINING PROTEIN"/>
    <property type="match status" value="1"/>
</dbReference>
<dbReference type="Gene3D" id="3.20.20.100">
    <property type="entry name" value="NADP-dependent oxidoreductase domain"/>
    <property type="match status" value="1"/>
</dbReference>
<dbReference type="Proteomes" id="UP000662931">
    <property type="component" value="Chromosome 4"/>
</dbReference>
<reference evidence="8" key="1">
    <citation type="submission" date="2020-10" db="EMBL/GenBank/DDBJ databases">
        <authorList>
            <person name="Roach M.J.R."/>
        </authorList>
    </citation>
    <scope>NUCLEOTIDE SEQUENCE</scope>
    <source>
        <strain evidence="8">CBS 1945</strain>
    </source>
</reference>
<dbReference type="SUPFAM" id="SSF51430">
    <property type="entry name" value="NAD(P)-linked oxidoreductase"/>
    <property type="match status" value="1"/>
</dbReference>
<feature type="active site" description="Proton donor" evidence="4">
    <location>
        <position position="70"/>
    </location>
</feature>
<evidence type="ECO:0000313" key="9">
    <source>
        <dbReference type="Proteomes" id="UP000662931"/>
    </source>
</evidence>
<dbReference type="CDD" id="cd19120">
    <property type="entry name" value="AKR_AKR3C2-3"/>
    <property type="match status" value="1"/>
</dbReference>
<gene>
    <name evidence="8" type="ORF">FOA43_004071</name>
</gene>
<evidence type="ECO:0000256" key="1">
    <source>
        <dbReference type="ARBA" id="ARBA00007905"/>
    </source>
</evidence>
<dbReference type="PRINTS" id="PR00069">
    <property type="entry name" value="ALDKETRDTASE"/>
</dbReference>
<dbReference type="InterPro" id="IPR023210">
    <property type="entry name" value="NADP_OxRdtase_dom"/>
</dbReference>
<dbReference type="RefSeq" id="XP_038780242.1">
    <property type="nucleotide sequence ID" value="XM_038924314.1"/>
</dbReference>
<dbReference type="InterPro" id="IPR020471">
    <property type="entry name" value="AKR"/>
</dbReference>
<evidence type="ECO:0000256" key="4">
    <source>
        <dbReference type="PIRSR" id="PIRSR000097-1"/>
    </source>
</evidence>
<dbReference type="EMBL" id="CP064815">
    <property type="protein sequence ID" value="QPG76677.1"/>
    <property type="molecule type" value="Genomic_DNA"/>
</dbReference>
<dbReference type="InterPro" id="IPR044494">
    <property type="entry name" value="AKR3C2/3"/>
</dbReference>
<evidence type="ECO:0000256" key="2">
    <source>
        <dbReference type="ARBA" id="ARBA00022857"/>
    </source>
</evidence>